<feature type="chain" id="PRO_5046252928" evidence="6">
    <location>
        <begin position="18"/>
        <end position="248"/>
    </location>
</feature>
<organism evidence="7 8">
    <name type="scientific">Yoonia phaeophyticola</name>
    <dbReference type="NCBI Taxonomy" id="3137369"/>
    <lineage>
        <taxon>Bacteria</taxon>
        <taxon>Pseudomonadati</taxon>
        <taxon>Pseudomonadota</taxon>
        <taxon>Alphaproteobacteria</taxon>
        <taxon>Rhodobacterales</taxon>
        <taxon>Paracoccaceae</taxon>
        <taxon>Yoonia</taxon>
    </lineage>
</organism>
<evidence type="ECO:0000256" key="6">
    <source>
        <dbReference type="SAM" id="SignalP"/>
    </source>
</evidence>
<dbReference type="PANTHER" id="PTHR38776:SF1">
    <property type="entry name" value="MLTA-INTERACTING PROTEIN-RELATED"/>
    <property type="match status" value="1"/>
</dbReference>
<name>A0ABZ2UZ00_9RHOB</name>
<keyword evidence="5" id="KW-0998">Cell outer membrane</keyword>
<dbReference type="EMBL" id="CP150951">
    <property type="protein sequence ID" value="WZC47389.1"/>
    <property type="molecule type" value="Genomic_DNA"/>
</dbReference>
<keyword evidence="3 6" id="KW-0732">Signal</keyword>
<sequence length="248" mass="26323">MRPIILACLCLPTFAAAQDAPTSPGISFTFGVGPQSRPAYSGSETYEGAPKFRFSLHALEFGPISRQPGTPQGLRFRPSFGIVGARSADDHDELSGLEDIDLSLELGGGVSFTTPDYEVFAKLRHGVTGHEAQIAEFGGDLLYRPAAQWELSIGPRVLWGSEDYAQTYYGVSAAESAASSFDAFEAGAGIVSAGIEAGARYQINDVWGLEGAISYEQLQNDAADSPITQSADQIGASLVVTRRFSLGF</sequence>
<keyword evidence="4" id="KW-0472">Membrane</keyword>
<comment type="similarity">
    <text evidence="2">Belongs to the MipA/OmpV family.</text>
</comment>
<evidence type="ECO:0000256" key="5">
    <source>
        <dbReference type="ARBA" id="ARBA00023237"/>
    </source>
</evidence>
<dbReference type="PANTHER" id="PTHR38776">
    <property type="entry name" value="MLTA-INTERACTING PROTEIN-RELATED"/>
    <property type="match status" value="1"/>
</dbReference>
<evidence type="ECO:0000256" key="3">
    <source>
        <dbReference type="ARBA" id="ARBA00022729"/>
    </source>
</evidence>
<dbReference type="Proteomes" id="UP001440612">
    <property type="component" value="Chromosome"/>
</dbReference>
<comment type="subcellular location">
    <subcellularLocation>
        <location evidence="1">Cell outer membrane</location>
    </subcellularLocation>
</comment>
<protein>
    <submittedName>
        <fullName evidence="7">MipA/OmpV family protein</fullName>
    </submittedName>
</protein>
<dbReference type="Pfam" id="PF06629">
    <property type="entry name" value="MipA"/>
    <property type="match status" value="1"/>
</dbReference>
<gene>
    <name evidence="7" type="ORF">AABB29_10605</name>
</gene>
<accession>A0ABZ2UZ00</accession>
<evidence type="ECO:0000256" key="4">
    <source>
        <dbReference type="ARBA" id="ARBA00023136"/>
    </source>
</evidence>
<evidence type="ECO:0000256" key="2">
    <source>
        <dbReference type="ARBA" id="ARBA00005722"/>
    </source>
</evidence>
<proteinExistence type="inferred from homology"/>
<evidence type="ECO:0000313" key="7">
    <source>
        <dbReference type="EMBL" id="WZC47389.1"/>
    </source>
</evidence>
<evidence type="ECO:0000313" key="8">
    <source>
        <dbReference type="Proteomes" id="UP001440612"/>
    </source>
</evidence>
<feature type="signal peptide" evidence="6">
    <location>
        <begin position="1"/>
        <end position="17"/>
    </location>
</feature>
<keyword evidence="8" id="KW-1185">Reference proteome</keyword>
<evidence type="ECO:0000256" key="1">
    <source>
        <dbReference type="ARBA" id="ARBA00004442"/>
    </source>
</evidence>
<dbReference type="RefSeq" id="WP_341365509.1">
    <property type="nucleotide sequence ID" value="NZ_CP150951.2"/>
</dbReference>
<reference evidence="8" key="1">
    <citation type="submission" date="2024-04" db="EMBL/GenBank/DDBJ databases">
        <title>Phylogenomic analyses of a clade within the roseobacter group suggest taxonomic reassignments of species of the genera Aestuariivita, Citreicella, Loktanella, Nautella, Pelagibaca, Ruegeria, Thalassobius, Thiobacimonas and Tropicibacter, and the proposal o.</title>
        <authorList>
            <person name="Jeon C.O."/>
        </authorList>
    </citation>
    <scope>NUCLEOTIDE SEQUENCE [LARGE SCALE GENOMIC DNA]</scope>
    <source>
        <strain evidence="8">BS5-3</strain>
    </source>
</reference>
<dbReference type="InterPro" id="IPR010583">
    <property type="entry name" value="MipA"/>
</dbReference>